<feature type="region of interest" description="Disordered" evidence="1">
    <location>
        <begin position="1"/>
        <end position="25"/>
    </location>
</feature>
<dbReference type="PANTHER" id="PTHR24216:SF8">
    <property type="entry name" value="PAXILLIN, ISOFORM F"/>
    <property type="match status" value="1"/>
</dbReference>
<feature type="region of interest" description="Disordered" evidence="1">
    <location>
        <begin position="150"/>
        <end position="194"/>
    </location>
</feature>
<feature type="region of interest" description="Disordered" evidence="1">
    <location>
        <begin position="344"/>
        <end position="410"/>
    </location>
</feature>
<feature type="compositionally biased region" description="Polar residues" evidence="1">
    <location>
        <begin position="150"/>
        <end position="165"/>
    </location>
</feature>
<keyword evidence="4" id="KW-1185">Reference proteome</keyword>
<dbReference type="PANTHER" id="PTHR24216">
    <property type="entry name" value="PAXILLIN-RELATED"/>
    <property type="match status" value="1"/>
</dbReference>
<accession>A0AAD7B777</accession>
<name>A0AAD7B777_9AGAR</name>
<feature type="compositionally biased region" description="Basic and acidic residues" evidence="1">
    <location>
        <begin position="561"/>
        <end position="570"/>
    </location>
</feature>
<feature type="region of interest" description="Disordered" evidence="1">
    <location>
        <begin position="1105"/>
        <end position="1135"/>
    </location>
</feature>
<evidence type="ECO:0000259" key="2">
    <source>
        <dbReference type="SMART" id="SM00739"/>
    </source>
</evidence>
<dbReference type="SMART" id="SM00739">
    <property type="entry name" value="KOW"/>
    <property type="match status" value="2"/>
</dbReference>
<sequence length="1306" mass="145719">MSRPEYEVFSRPSHPIQPWTSHPDPPASLSSLGTGFSARACAPTPAWPKRCGLSLGRLSLAVCPPLSSLATGFSARACAPTPAWPKLCGLSRMSSLQPAAYALISDLWRPTTGLGVVGVPSCLLCPMPADTEALEGVVAPSHVIAASDTNTYADPNTAMPSNDDASVSAPPEHASSPPILPDTSSRDAFLDSALPMPNSPPFHVPTLALPLNTALETMETSTLGAHQLFDNDDNMDIDYEASTSAPERYVVRLPKRPSEYISPPPSKRARTTSDAEQKDEPYERRQWRKRRKVLRRITAWVEGLSEQEEEHPGLGVTAVDYDTDPESEELEITESEFEARLMDLQGPDSGDEERLSLSDEEEDHNPFDVTADNSDREGPVSEDEDEDALDIEMPADRAFVASNDEDNGDSIDFYLRANAMVMRAEDDVPSPIIEESKRSKKPKSKRARSSSPKSESKRARSSSPKPRSKKVPARAAPPAAVLSFLDLAAKDSDGEEDDEGENSVAGDFIVDDQPFNVNDQNLYKIDDDDEEPFDGLVDELQLQQDQEQRKRRQRRYAQDLQQEHQREQRRQGVSSSSAAYPEEDVDPQLAQNIRKVMREVRPNDPAFAEDPKPKHPLVRKGDWVLLERDPRVVAYVLDDSARRFVVANIVVENKTENPENKTENPKGLRIRTKRKPVTRKAAPVVHPTADDLRPFKSAHLRFAKPYWGRTSYALSPGDRAFVVDGPHCKFSGLVDHLLKNEHGEFVAVLVGWPSETPHPTISQLRRHLLDPGPVPRICDRVLVVDGPYRDKVATIESIEGHIIRIGNSSMVEPVEVEIGHVARYFLPGDSVWMAGEDQGGLLTEMQPSLGMVSILVDPQRGLMKEVPQSEIHFDWSDYLGSWTRIIPWGPLTDQDHEREELKLRALVDDAYKLMKSEKKSAAGGITSRRKLVAIAKAEHAYRQNRWWDAVQELKVATDLELEDDEHITRRLAAVISARANGALKKTREHSEDLTDFNRKMMKTGLRFEGLEVKIIAPNYGSRTLKEIITGDHDSEARRRREKLNNAKELLRLCRHDLEGILATVSYDKHAPVENVPIEYIVEWETQIPLSRAVYVKHGWNSRTFQLPEPLPPAPAPPPARPPTPPPDPSSSLLPFELPGETDGSWLYQGNRFVGKSLEVVVHITAKTKGTRKLTIRDTQKSKEGMGGFLLVATEYTKDSVMTVYGLPPSGVPVKFTGSCLAPSRVHSDGVRVDERMNERVVIIGEDSLHDVSHIGQYGLVVDKLPPEHAVVQHEDRSRHQYHWKSLCISTNKERYQGETSFPATIF</sequence>
<proteinExistence type="predicted"/>
<feature type="compositionally biased region" description="Basic and acidic residues" evidence="1">
    <location>
        <begin position="271"/>
        <end position="284"/>
    </location>
</feature>
<feature type="region of interest" description="Disordered" evidence="1">
    <location>
        <begin position="424"/>
        <end position="520"/>
    </location>
</feature>
<comment type="caution">
    <text evidence="3">The sequence shown here is derived from an EMBL/GenBank/DDBJ whole genome shotgun (WGS) entry which is preliminary data.</text>
</comment>
<dbReference type="InterPro" id="IPR005824">
    <property type="entry name" value="KOW"/>
</dbReference>
<feature type="region of interest" description="Disordered" evidence="1">
    <location>
        <begin position="544"/>
        <end position="586"/>
    </location>
</feature>
<dbReference type="Proteomes" id="UP001221142">
    <property type="component" value="Unassembled WGS sequence"/>
</dbReference>
<protein>
    <recommendedName>
        <fullName evidence="2">KOW domain-containing protein</fullName>
    </recommendedName>
</protein>
<evidence type="ECO:0000313" key="3">
    <source>
        <dbReference type="EMBL" id="KAJ7612602.1"/>
    </source>
</evidence>
<feature type="compositionally biased region" description="Pro residues" evidence="1">
    <location>
        <begin position="1108"/>
        <end position="1128"/>
    </location>
</feature>
<evidence type="ECO:0000313" key="4">
    <source>
        <dbReference type="Proteomes" id="UP001221142"/>
    </source>
</evidence>
<gene>
    <name evidence="3" type="ORF">FB45DRAFT_1036822</name>
</gene>
<feature type="compositionally biased region" description="Acidic residues" evidence="1">
    <location>
        <begin position="380"/>
        <end position="390"/>
    </location>
</feature>
<reference evidence="3" key="1">
    <citation type="submission" date="2023-03" db="EMBL/GenBank/DDBJ databases">
        <title>Massive genome expansion in bonnet fungi (Mycena s.s.) driven by repeated elements and novel gene families across ecological guilds.</title>
        <authorList>
            <consortium name="Lawrence Berkeley National Laboratory"/>
            <person name="Harder C.B."/>
            <person name="Miyauchi S."/>
            <person name="Viragh M."/>
            <person name="Kuo A."/>
            <person name="Thoen E."/>
            <person name="Andreopoulos B."/>
            <person name="Lu D."/>
            <person name="Skrede I."/>
            <person name="Drula E."/>
            <person name="Henrissat B."/>
            <person name="Morin E."/>
            <person name="Kohler A."/>
            <person name="Barry K."/>
            <person name="LaButti K."/>
            <person name="Morin E."/>
            <person name="Salamov A."/>
            <person name="Lipzen A."/>
            <person name="Mereny Z."/>
            <person name="Hegedus B."/>
            <person name="Baldrian P."/>
            <person name="Stursova M."/>
            <person name="Weitz H."/>
            <person name="Taylor A."/>
            <person name="Grigoriev I.V."/>
            <person name="Nagy L.G."/>
            <person name="Martin F."/>
            <person name="Kauserud H."/>
        </authorList>
    </citation>
    <scope>NUCLEOTIDE SEQUENCE</scope>
    <source>
        <strain evidence="3">9284</strain>
    </source>
</reference>
<feature type="domain" description="KOW" evidence="2">
    <location>
        <begin position="713"/>
        <end position="740"/>
    </location>
</feature>
<feature type="region of interest" description="Disordered" evidence="1">
    <location>
        <begin position="304"/>
        <end position="329"/>
    </location>
</feature>
<evidence type="ECO:0000256" key="1">
    <source>
        <dbReference type="SAM" id="MobiDB-lite"/>
    </source>
</evidence>
<organism evidence="3 4">
    <name type="scientific">Roridomyces roridus</name>
    <dbReference type="NCBI Taxonomy" id="1738132"/>
    <lineage>
        <taxon>Eukaryota</taxon>
        <taxon>Fungi</taxon>
        <taxon>Dikarya</taxon>
        <taxon>Basidiomycota</taxon>
        <taxon>Agaricomycotina</taxon>
        <taxon>Agaricomycetes</taxon>
        <taxon>Agaricomycetidae</taxon>
        <taxon>Agaricales</taxon>
        <taxon>Marasmiineae</taxon>
        <taxon>Mycenaceae</taxon>
        <taxon>Roridomyces</taxon>
    </lineage>
</organism>
<feature type="compositionally biased region" description="Basic residues" evidence="1">
    <location>
        <begin position="438"/>
        <end position="448"/>
    </location>
</feature>
<feature type="domain" description="KOW" evidence="2">
    <location>
        <begin position="774"/>
        <end position="801"/>
    </location>
</feature>
<dbReference type="EMBL" id="JARKIF010000030">
    <property type="protein sequence ID" value="KAJ7612602.1"/>
    <property type="molecule type" value="Genomic_DNA"/>
</dbReference>
<feature type="region of interest" description="Disordered" evidence="1">
    <location>
        <begin position="248"/>
        <end position="284"/>
    </location>
</feature>